<dbReference type="SUPFAM" id="SSF51306">
    <property type="entry name" value="LexA/Signal peptidase"/>
    <property type="match status" value="1"/>
</dbReference>
<evidence type="ECO:0000313" key="22">
    <source>
        <dbReference type="Proteomes" id="UP000595420"/>
    </source>
</evidence>
<reference evidence="16" key="1">
    <citation type="submission" date="2014-03" db="EMBL/GenBank/DDBJ databases">
        <authorList>
            <person name="Genoscope - CEA"/>
        </authorList>
    </citation>
    <scope>NUCLEOTIDE SEQUENCE [LARGE SCALE GENOMIC DNA]</scope>
    <source>
        <strain evidence="16">CF27</strain>
    </source>
</reference>
<feature type="active site" description="For autocatalytic cleavage activity" evidence="12">
    <location>
        <position position="160"/>
    </location>
</feature>
<reference evidence="19 21" key="4">
    <citation type="submission" date="2017-03" db="EMBL/GenBank/DDBJ databases">
        <authorList>
            <person name="Regsiter A."/>
            <person name="William W."/>
        </authorList>
    </citation>
    <scope>NUCLEOTIDE SEQUENCE [LARGE SCALE GENOMIC DNA]</scope>
    <source>
        <strain evidence="19">PRJEB5721</strain>
    </source>
</reference>
<dbReference type="EMBL" id="CP059488">
    <property type="protein sequence ID" value="QQD71525.1"/>
    <property type="molecule type" value="Genomic_DNA"/>
</dbReference>
<dbReference type="InterPro" id="IPR039418">
    <property type="entry name" value="LexA-like"/>
</dbReference>
<evidence type="ECO:0000259" key="15">
    <source>
        <dbReference type="Pfam" id="PF01726"/>
    </source>
</evidence>
<evidence type="ECO:0000256" key="12">
    <source>
        <dbReference type="HAMAP-Rule" id="MF_00015"/>
    </source>
</evidence>
<keyword evidence="3 12" id="KW-0235">DNA replication</keyword>
<feature type="site" description="Cleavage; by autolysis" evidence="12">
    <location>
        <begin position="86"/>
        <end position="87"/>
    </location>
</feature>
<evidence type="ECO:0000256" key="11">
    <source>
        <dbReference type="ARBA" id="ARBA00023236"/>
    </source>
</evidence>
<dbReference type="InterPro" id="IPR006197">
    <property type="entry name" value="Peptidase_S24_LexA"/>
</dbReference>
<keyword evidence="2 12" id="KW-0678">Repressor</keyword>
<dbReference type="NCBIfam" id="TIGR00498">
    <property type="entry name" value="lexA"/>
    <property type="match status" value="1"/>
</dbReference>
<feature type="active site" description="For autocatalytic cleavage activity" evidence="12">
    <location>
        <position position="121"/>
    </location>
</feature>
<dbReference type="GO" id="GO:0009432">
    <property type="term" value="P:SOS response"/>
    <property type="evidence" value="ECO:0007669"/>
    <property type="project" value="UniProtKB-UniRule"/>
</dbReference>
<keyword evidence="6 12" id="KW-0068">Autocatalytic cleavage</keyword>
<dbReference type="InterPro" id="IPR015927">
    <property type="entry name" value="Peptidase_S24_S26A/B/C"/>
</dbReference>
<feature type="DNA-binding region" description="H-T-H motif" evidence="12">
    <location>
        <begin position="28"/>
        <end position="48"/>
    </location>
</feature>
<dbReference type="GO" id="GO:0006281">
    <property type="term" value="P:DNA repair"/>
    <property type="evidence" value="ECO:0007669"/>
    <property type="project" value="UniProtKB-UniRule"/>
</dbReference>
<evidence type="ECO:0000313" key="18">
    <source>
        <dbReference type="EMBL" id="QQD71525.1"/>
    </source>
</evidence>
<dbReference type="GO" id="GO:0045892">
    <property type="term" value="P:negative regulation of DNA-templated transcription"/>
    <property type="evidence" value="ECO:0007669"/>
    <property type="project" value="UniProtKB-UniRule"/>
</dbReference>
<dbReference type="EMBL" id="MASQ01000094">
    <property type="protein sequence ID" value="OCB02496.1"/>
    <property type="molecule type" value="Genomic_DNA"/>
</dbReference>
<reference evidence="16" key="2">
    <citation type="submission" date="2014-07" db="EMBL/GenBank/DDBJ databases">
        <title>Initial genome analysis of the psychrotolerant acidophile Acidithiobacillus ferrivorans CF27: insights into iron and sulfur oxidation pathways and into biofilm formation.</title>
        <authorList>
            <person name="Talla E."/>
            <person name="Hedrich S."/>
            <person name="Mangenot S."/>
            <person name="Ji B."/>
            <person name="Johnson D.B."/>
            <person name="Barbe V."/>
            <person name="Bonnefoy V."/>
        </authorList>
    </citation>
    <scope>NUCLEOTIDE SEQUENCE [LARGE SCALE GENOMIC DNA]</scope>
    <source>
        <strain evidence="16">CF27</strain>
    </source>
</reference>
<dbReference type="Proteomes" id="UP000193925">
    <property type="component" value="Chromosome AFERRI"/>
</dbReference>
<dbReference type="Pfam" id="PF01726">
    <property type="entry name" value="LexA_DNA_bind"/>
    <property type="match status" value="1"/>
</dbReference>
<keyword evidence="8 12" id="KW-0238">DNA-binding</keyword>
<comment type="function">
    <text evidence="12">Represses a number of genes involved in the response to DNA damage (SOS response), including recA and lexA. In the presence of single-stranded DNA, RecA interacts with LexA causing an autocatalytic cleavage which disrupts the DNA-binding part of LexA, leading to derepression of the SOS regulon and eventually DNA repair.</text>
</comment>
<dbReference type="Gene3D" id="1.10.10.10">
    <property type="entry name" value="Winged helix-like DNA-binding domain superfamily/Winged helix DNA-binding domain"/>
    <property type="match status" value="1"/>
</dbReference>
<dbReference type="InterPro" id="IPR036390">
    <property type="entry name" value="WH_DNA-bd_sf"/>
</dbReference>
<dbReference type="Proteomes" id="UP000595420">
    <property type="component" value="Chromosome"/>
</dbReference>
<reference evidence="17 20" key="3">
    <citation type="submission" date="2016-07" db="EMBL/GenBank/DDBJ databases">
        <title>Draft genome of a psychrotolerant acidophile Acidithiobacillus ferrivorans strain YL15.</title>
        <authorList>
            <person name="Peng T."/>
            <person name="Ma L."/>
            <person name="Nan M."/>
            <person name="An N."/>
            <person name="Wang M."/>
            <person name="Qiu G."/>
            <person name="Zeng W."/>
        </authorList>
    </citation>
    <scope>NUCLEOTIDE SEQUENCE [LARGE SCALE GENOMIC DNA]</scope>
    <source>
        <strain evidence="17 20">YL15</strain>
    </source>
</reference>
<comment type="subunit">
    <text evidence="12">Homodimer.</text>
</comment>
<keyword evidence="9 12" id="KW-0804">Transcription</keyword>
<dbReference type="EMBL" id="CCCS020000034">
    <property type="protein sequence ID" value="CDQ10133.1"/>
    <property type="molecule type" value="Genomic_DNA"/>
</dbReference>
<dbReference type="AlphaFoldDB" id="A0A060UTM3"/>
<dbReference type="Gene3D" id="2.10.109.10">
    <property type="entry name" value="Umud Fragment, subunit A"/>
    <property type="match status" value="1"/>
</dbReference>
<proteinExistence type="inferred from homology"/>
<dbReference type="InterPro" id="IPR050077">
    <property type="entry name" value="LexA_repressor"/>
</dbReference>
<reference evidence="18 22" key="5">
    <citation type="submission" date="2020-07" db="EMBL/GenBank/DDBJ databases">
        <title>Complete genome sequence analysis of Acidithiobacillus ferrivorans XJFY6S-08 reveals extreme environmental adaptation to alpine acid mine drainage.</title>
        <authorList>
            <person name="Yan L."/>
            <person name="Ni Y."/>
        </authorList>
    </citation>
    <scope>NUCLEOTIDE SEQUENCE [LARGE SCALE GENOMIC DNA]</scope>
    <source>
        <strain evidence="18 22">XJFY6S-08</strain>
    </source>
</reference>
<dbReference type="GO" id="GO:0004252">
    <property type="term" value="F:serine-type endopeptidase activity"/>
    <property type="evidence" value="ECO:0007669"/>
    <property type="project" value="UniProtKB-UniRule"/>
</dbReference>
<evidence type="ECO:0000259" key="14">
    <source>
        <dbReference type="Pfam" id="PF00717"/>
    </source>
</evidence>
<evidence type="ECO:0000256" key="6">
    <source>
        <dbReference type="ARBA" id="ARBA00022813"/>
    </source>
</evidence>
<dbReference type="FunFam" id="2.10.109.10:FF:000001">
    <property type="entry name" value="LexA repressor"/>
    <property type="match status" value="1"/>
</dbReference>
<keyword evidence="21" id="KW-1185">Reference proteome</keyword>
<keyword evidence="5 12" id="KW-0378">Hydrolase</keyword>
<evidence type="ECO:0000313" key="19">
    <source>
        <dbReference type="EMBL" id="SMH64092.1"/>
    </source>
</evidence>
<dbReference type="PANTHER" id="PTHR33516">
    <property type="entry name" value="LEXA REPRESSOR"/>
    <property type="match status" value="1"/>
</dbReference>
<evidence type="ECO:0000256" key="5">
    <source>
        <dbReference type="ARBA" id="ARBA00022801"/>
    </source>
</evidence>
<dbReference type="EC" id="3.4.21.88" evidence="12"/>
<evidence type="ECO:0000256" key="3">
    <source>
        <dbReference type="ARBA" id="ARBA00022705"/>
    </source>
</evidence>
<dbReference type="InterPro" id="IPR006200">
    <property type="entry name" value="LexA"/>
</dbReference>
<evidence type="ECO:0000256" key="9">
    <source>
        <dbReference type="ARBA" id="ARBA00023163"/>
    </source>
</evidence>
<feature type="domain" description="Peptidase S24/S26A/S26B/S26C" evidence="14">
    <location>
        <begin position="79"/>
        <end position="197"/>
    </location>
</feature>
<dbReference type="GO" id="GO:0003677">
    <property type="term" value="F:DNA binding"/>
    <property type="evidence" value="ECO:0007669"/>
    <property type="project" value="UniProtKB-UniRule"/>
</dbReference>
<feature type="domain" description="LexA repressor DNA-binding" evidence="15">
    <location>
        <begin position="1"/>
        <end position="65"/>
    </location>
</feature>
<dbReference type="GO" id="GO:0006260">
    <property type="term" value="P:DNA replication"/>
    <property type="evidence" value="ECO:0007669"/>
    <property type="project" value="UniProtKB-UniRule"/>
</dbReference>
<protein>
    <recommendedName>
        <fullName evidence="12">LexA repressor</fullName>
        <ecNumber evidence="12">3.4.21.88</ecNumber>
    </recommendedName>
</protein>
<evidence type="ECO:0000256" key="4">
    <source>
        <dbReference type="ARBA" id="ARBA00022763"/>
    </source>
</evidence>
<dbReference type="InterPro" id="IPR036286">
    <property type="entry name" value="LexA/Signal_pep-like_sf"/>
</dbReference>
<dbReference type="HAMAP" id="MF_00015">
    <property type="entry name" value="LexA"/>
    <property type="match status" value="1"/>
</dbReference>
<dbReference type="Pfam" id="PF00717">
    <property type="entry name" value="Peptidase_S24"/>
    <property type="match status" value="1"/>
</dbReference>
<dbReference type="CDD" id="cd06529">
    <property type="entry name" value="S24_LexA-like"/>
    <property type="match status" value="1"/>
</dbReference>
<evidence type="ECO:0000256" key="1">
    <source>
        <dbReference type="ARBA" id="ARBA00007484"/>
    </source>
</evidence>
<name>A0A060UTM3_9PROT</name>
<evidence type="ECO:0000313" key="16">
    <source>
        <dbReference type="EMBL" id="CDQ10133.1"/>
    </source>
</evidence>
<evidence type="ECO:0000313" key="20">
    <source>
        <dbReference type="Proteomes" id="UP000093129"/>
    </source>
</evidence>
<organism evidence="16">
    <name type="scientific">Acidithiobacillus ferrivorans</name>
    <dbReference type="NCBI Taxonomy" id="160808"/>
    <lineage>
        <taxon>Bacteria</taxon>
        <taxon>Pseudomonadati</taxon>
        <taxon>Pseudomonadota</taxon>
        <taxon>Acidithiobacillia</taxon>
        <taxon>Acidithiobacillales</taxon>
        <taxon>Acidithiobacillaceae</taxon>
        <taxon>Acidithiobacillus</taxon>
    </lineage>
</organism>
<evidence type="ECO:0000256" key="8">
    <source>
        <dbReference type="ARBA" id="ARBA00023125"/>
    </source>
</evidence>
<evidence type="ECO:0000256" key="2">
    <source>
        <dbReference type="ARBA" id="ARBA00022491"/>
    </source>
</evidence>
<keyword evidence="11 12" id="KW-0742">SOS response</keyword>
<evidence type="ECO:0000256" key="13">
    <source>
        <dbReference type="RuleBase" id="RU003991"/>
    </source>
</evidence>
<evidence type="ECO:0000313" key="17">
    <source>
        <dbReference type="EMBL" id="OCB02496.1"/>
    </source>
</evidence>
<dbReference type="RefSeq" id="WP_035192457.1">
    <property type="nucleotide sequence ID" value="NZ_CCCS020000034.1"/>
</dbReference>
<sequence>MDELTLRQAEILAWIRARMAEDSLPPTRAELMRAFAFRSPNAAESHLRVLARKGYILLQSGTARGIRLCASAAEEIGLPLIGRVAAGQPMLADEFREGSLPVDPRLFSPGADYLLRVQGMSMRDAGVLDGDILAVRHEAALTLQNGQMVVARVNGEVTVKRWKRDGDQVWLLPENPDFLPISVDLRRDNLMIEGIVVGLLRIGAKL</sequence>
<dbReference type="PRINTS" id="PR00726">
    <property type="entry name" value="LEXASERPTASE"/>
</dbReference>
<evidence type="ECO:0000256" key="10">
    <source>
        <dbReference type="ARBA" id="ARBA00023204"/>
    </source>
</evidence>
<keyword evidence="4 12" id="KW-0227">DNA damage</keyword>
<dbReference type="InterPro" id="IPR006199">
    <property type="entry name" value="LexA_DNA-bd_dom"/>
</dbReference>
<dbReference type="SUPFAM" id="SSF46785">
    <property type="entry name" value="Winged helix' DNA-binding domain"/>
    <property type="match status" value="1"/>
</dbReference>
<evidence type="ECO:0000256" key="7">
    <source>
        <dbReference type="ARBA" id="ARBA00023015"/>
    </source>
</evidence>
<evidence type="ECO:0000313" key="21">
    <source>
        <dbReference type="Proteomes" id="UP000193925"/>
    </source>
</evidence>
<comment type="similarity">
    <text evidence="1 12 13">Belongs to the peptidase S24 family.</text>
</comment>
<gene>
    <name evidence="12 16" type="primary">lexA</name>
    <name evidence="19" type="ORF">AFERRI_10125</name>
    <name evidence="16" type="ORF">AFERRI_40085</name>
    <name evidence="17" type="ORF">BBC27_12680</name>
    <name evidence="18" type="ORF">H2515_08540</name>
</gene>
<dbReference type="PANTHER" id="PTHR33516:SF2">
    <property type="entry name" value="LEXA REPRESSOR-RELATED"/>
    <property type="match status" value="1"/>
</dbReference>
<keyword evidence="7 12" id="KW-0805">Transcription regulation</keyword>
<dbReference type="GO" id="GO:0006508">
    <property type="term" value="P:proteolysis"/>
    <property type="evidence" value="ECO:0007669"/>
    <property type="project" value="InterPro"/>
</dbReference>
<dbReference type="Proteomes" id="UP000093129">
    <property type="component" value="Unassembled WGS sequence"/>
</dbReference>
<dbReference type="InterPro" id="IPR036388">
    <property type="entry name" value="WH-like_DNA-bd_sf"/>
</dbReference>
<dbReference type="EMBL" id="LT841305">
    <property type="protein sequence ID" value="SMH64092.1"/>
    <property type="molecule type" value="Genomic_DNA"/>
</dbReference>
<dbReference type="MEROPS" id="S24.001"/>
<keyword evidence="10 12" id="KW-0234">DNA repair</keyword>
<comment type="catalytic activity">
    <reaction evidence="12">
        <text>Hydrolysis of Ala-|-Gly bond in repressor LexA.</text>
        <dbReference type="EC" id="3.4.21.88"/>
    </reaction>
</comment>
<accession>A0A060UTM3</accession>